<sequence>MPRDVVETLTGFARTLRAAGVGADPERVQAMIDAVSHLDVLDPGDVYWAGRLTMCADPADLPRYDRCFAAYFTGRTPPVTRTMPPPVTVIRPAATPGTAEGGDEPDDVSLATASEIEVLRSRDVARLSAAERAEVHRLLALLDDVSARRRSRRFTARHRGRLDQHRTVRSILRRGGEISGLRYRAHRTRPRRVVLIVDVSGSMSPYADVLLRFAHAAVRSAPRTTEVFSAGTRLTRVTRELRHREPDAAMRTVSAAIPDWSGGTRLGEELKEFLDRFGQRGMARGAIVVIASDGWERGDPSLLGEQMARLRRLAYRVVWSNPHKAQPGYEPLTGGMLAALPYVDHFVAGHSLAALEELAGVIGNA</sequence>
<dbReference type="PANTHER" id="PTHR39338:SF6">
    <property type="entry name" value="BLL5662 PROTEIN"/>
    <property type="match status" value="1"/>
</dbReference>
<dbReference type="InterPro" id="IPR011195">
    <property type="entry name" value="UCP010256"/>
</dbReference>
<dbReference type="PIRSF" id="PIRSF010256">
    <property type="entry name" value="CoxE_vWa"/>
    <property type="match status" value="1"/>
</dbReference>
<dbReference type="RefSeq" id="WP_285616927.1">
    <property type="nucleotide sequence ID" value="NZ_BSTJ01000001.1"/>
</dbReference>
<dbReference type="AlphaFoldDB" id="A0A9W6R9Y0"/>
<dbReference type="CDD" id="cd00198">
    <property type="entry name" value="vWFA"/>
    <property type="match status" value="1"/>
</dbReference>
<reference evidence="1" key="1">
    <citation type="submission" date="2023-03" db="EMBL/GenBank/DDBJ databases">
        <title>Actinoallomurus iriomotensis NBRC 103681.</title>
        <authorList>
            <person name="Ichikawa N."/>
            <person name="Sato H."/>
            <person name="Tonouchi N."/>
        </authorList>
    </citation>
    <scope>NUCLEOTIDE SEQUENCE</scope>
    <source>
        <strain evidence="1">NBRC 103681</strain>
    </source>
</reference>
<comment type="caution">
    <text evidence="1">The sequence shown here is derived from an EMBL/GenBank/DDBJ whole genome shotgun (WGS) entry which is preliminary data.</text>
</comment>
<dbReference type="Proteomes" id="UP001165135">
    <property type="component" value="Unassembled WGS sequence"/>
</dbReference>
<protein>
    <submittedName>
        <fullName evidence="1">VWA domain-containing protein</fullName>
    </submittedName>
</protein>
<proteinExistence type="predicted"/>
<organism evidence="1 2">
    <name type="scientific">Actinoallomurus iriomotensis</name>
    <dbReference type="NCBI Taxonomy" id="478107"/>
    <lineage>
        <taxon>Bacteria</taxon>
        <taxon>Bacillati</taxon>
        <taxon>Actinomycetota</taxon>
        <taxon>Actinomycetes</taxon>
        <taxon>Streptosporangiales</taxon>
        <taxon>Thermomonosporaceae</taxon>
        <taxon>Actinoallomurus</taxon>
    </lineage>
</organism>
<dbReference type="PANTHER" id="PTHR39338">
    <property type="entry name" value="BLL5662 PROTEIN-RELATED"/>
    <property type="match status" value="1"/>
</dbReference>
<dbReference type="Pfam" id="PF05762">
    <property type="entry name" value="VWA_CoxE"/>
    <property type="match status" value="1"/>
</dbReference>
<gene>
    <name evidence="1" type="ORF">Airi01_002530</name>
</gene>
<dbReference type="InterPro" id="IPR036465">
    <property type="entry name" value="vWFA_dom_sf"/>
</dbReference>
<accession>A0A9W6R9Y0</accession>
<dbReference type="EMBL" id="BSTJ01000001">
    <property type="protein sequence ID" value="GLY71986.1"/>
    <property type="molecule type" value="Genomic_DNA"/>
</dbReference>
<name>A0A9W6R9Y0_9ACTN</name>
<dbReference type="InterPro" id="IPR008912">
    <property type="entry name" value="Uncharacterised_CoxE"/>
</dbReference>
<evidence type="ECO:0000313" key="1">
    <source>
        <dbReference type="EMBL" id="GLY71986.1"/>
    </source>
</evidence>
<evidence type="ECO:0000313" key="2">
    <source>
        <dbReference type="Proteomes" id="UP001165135"/>
    </source>
</evidence>
<dbReference type="Gene3D" id="3.40.50.410">
    <property type="entry name" value="von Willebrand factor, type A domain"/>
    <property type="match status" value="1"/>
</dbReference>
<dbReference type="SUPFAM" id="SSF53300">
    <property type="entry name" value="vWA-like"/>
    <property type="match status" value="1"/>
</dbReference>